<accession>A0AAW2YBP9</accession>
<protein>
    <submittedName>
        <fullName evidence="2">Uncharacterized protein</fullName>
    </submittedName>
</protein>
<evidence type="ECO:0000313" key="2">
    <source>
        <dbReference type="EMBL" id="KAL0463270.1"/>
    </source>
</evidence>
<reference evidence="2" key="1">
    <citation type="submission" date="2020-06" db="EMBL/GenBank/DDBJ databases">
        <authorList>
            <person name="Li T."/>
            <person name="Hu X."/>
            <person name="Zhang T."/>
            <person name="Song X."/>
            <person name="Zhang H."/>
            <person name="Dai N."/>
            <person name="Sheng W."/>
            <person name="Hou X."/>
            <person name="Wei L."/>
        </authorList>
    </citation>
    <scope>NUCLEOTIDE SEQUENCE</scope>
    <source>
        <strain evidence="2">KEN1</strain>
        <tissue evidence="2">Leaf</tissue>
    </source>
</reference>
<proteinExistence type="predicted"/>
<organism evidence="2">
    <name type="scientific">Sesamum latifolium</name>
    <dbReference type="NCBI Taxonomy" id="2727402"/>
    <lineage>
        <taxon>Eukaryota</taxon>
        <taxon>Viridiplantae</taxon>
        <taxon>Streptophyta</taxon>
        <taxon>Embryophyta</taxon>
        <taxon>Tracheophyta</taxon>
        <taxon>Spermatophyta</taxon>
        <taxon>Magnoliopsida</taxon>
        <taxon>eudicotyledons</taxon>
        <taxon>Gunneridae</taxon>
        <taxon>Pentapetalae</taxon>
        <taxon>asterids</taxon>
        <taxon>lamiids</taxon>
        <taxon>Lamiales</taxon>
        <taxon>Pedaliaceae</taxon>
        <taxon>Sesamum</taxon>
    </lineage>
</organism>
<dbReference type="EMBL" id="JACGWN010000001">
    <property type="protein sequence ID" value="KAL0463270.1"/>
    <property type="molecule type" value="Genomic_DNA"/>
</dbReference>
<reference evidence="2" key="2">
    <citation type="journal article" date="2024" name="Plant">
        <title>Genomic evolution and insights into agronomic trait innovations of Sesamum species.</title>
        <authorList>
            <person name="Miao H."/>
            <person name="Wang L."/>
            <person name="Qu L."/>
            <person name="Liu H."/>
            <person name="Sun Y."/>
            <person name="Le M."/>
            <person name="Wang Q."/>
            <person name="Wei S."/>
            <person name="Zheng Y."/>
            <person name="Lin W."/>
            <person name="Duan Y."/>
            <person name="Cao H."/>
            <person name="Xiong S."/>
            <person name="Wang X."/>
            <person name="Wei L."/>
            <person name="Li C."/>
            <person name="Ma Q."/>
            <person name="Ju M."/>
            <person name="Zhao R."/>
            <person name="Li G."/>
            <person name="Mu C."/>
            <person name="Tian Q."/>
            <person name="Mei H."/>
            <person name="Zhang T."/>
            <person name="Gao T."/>
            <person name="Zhang H."/>
        </authorList>
    </citation>
    <scope>NUCLEOTIDE SEQUENCE</scope>
    <source>
        <strain evidence="2">KEN1</strain>
    </source>
</reference>
<evidence type="ECO:0000256" key="1">
    <source>
        <dbReference type="SAM" id="MobiDB-lite"/>
    </source>
</evidence>
<comment type="caution">
    <text evidence="2">The sequence shown here is derived from an EMBL/GenBank/DDBJ whole genome shotgun (WGS) entry which is preliminary data.</text>
</comment>
<sequence>MEPLVRVLKAVNQDKKPMLCIIYEAMDRPKLTVKASVRKWEKHWEIIDNLWYQQLHRHLHAAGYFFNPVVQYSNICVFEMVEVKRGDKEVTKRLELNLIIQANAMNETATHTRLVQYEATTHKSKPAVLLGEVSTSKVKDKGARRWKRKKGKGTTVTATASTGGAPAAPKGKGQSEGWGFSAVEGK</sequence>
<name>A0AAW2YBP9_9LAMI</name>
<dbReference type="AlphaFoldDB" id="A0AAW2YBP9"/>
<gene>
    <name evidence="2" type="ORF">Slati_0214600</name>
</gene>
<feature type="compositionally biased region" description="Low complexity" evidence="1">
    <location>
        <begin position="153"/>
        <end position="172"/>
    </location>
</feature>
<feature type="region of interest" description="Disordered" evidence="1">
    <location>
        <begin position="141"/>
        <end position="186"/>
    </location>
</feature>